<sequence length="256" mass="29007">MRGLQQTEVPKLQGDRPVRRQSHQLRAPCKNFRTYQSWPAAEAPAVWQRFCAFVAGSATAWTVKHWAATMEQNSCGDCHLHLMLQFTAALDSGSVRFIFEGVRPNASPNDYLVCRKKIQQSVDRGMFYLAALADAALIEAWQATFSEDRLRYPVLLVQGPSQPEKTEWAHDAIILNDVRDLKFIAEHQDKLQGKYDARVEFATTPGGTCAYSKYLFAVPVAITMNNSTRNLEFLQTHDWLGSSRNRVLVQFPDILT</sequence>
<protein>
    <submittedName>
        <fullName evidence="2">Uncharacterized protein</fullName>
    </submittedName>
</protein>
<organism evidence="2 3">
    <name type="scientific">Symbiodinium microadriaticum</name>
    <name type="common">Dinoflagellate</name>
    <name type="synonym">Zooxanthella microadriatica</name>
    <dbReference type="NCBI Taxonomy" id="2951"/>
    <lineage>
        <taxon>Eukaryota</taxon>
        <taxon>Sar</taxon>
        <taxon>Alveolata</taxon>
        <taxon>Dinophyceae</taxon>
        <taxon>Suessiales</taxon>
        <taxon>Symbiodiniaceae</taxon>
        <taxon>Symbiodinium</taxon>
    </lineage>
</organism>
<evidence type="ECO:0000313" key="2">
    <source>
        <dbReference type="EMBL" id="OLQ00515.1"/>
    </source>
</evidence>
<comment type="caution">
    <text evidence="2">The sequence shown here is derived from an EMBL/GenBank/DDBJ whole genome shotgun (WGS) entry which is preliminary data.</text>
</comment>
<accession>A0A1Q9DZB0</accession>
<proteinExistence type="predicted"/>
<dbReference type="AlphaFoldDB" id="A0A1Q9DZB0"/>
<evidence type="ECO:0000256" key="1">
    <source>
        <dbReference type="SAM" id="MobiDB-lite"/>
    </source>
</evidence>
<keyword evidence="3" id="KW-1185">Reference proteome</keyword>
<gene>
    <name evidence="2" type="ORF">AK812_SmicGene16826</name>
</gene>
<dbReference type="OrthoDB" id="441101at2759"/>
<feature type="region of interest" description="Disordered" evidence="1">
    <location>
        <begin position="1"/>
        <end position="23"/>
    </location>
</feature>
<dbReference type="Proteomes" id="UP000186817">
    <property type="component" value="Unassembled WGS sequence"/>
</dbReference>
<reference evidence="2 3" key="1">
    <citation type="submission" date="2016-02" db="EMBL/GenBank/DDBJ databases">
        <title>Genome analysis of coral dinoflagellate symbionts highlights evolutionary adaptations to a symbiotic lifestyle.</title>
        <authorList>
            <person name="Aranda M."/>
            <person name="Li Y."/>
            <person name="Liew Y.J."/>
            <person name="Baumgarten S."/>
            <person name="Simakov O."/>
            <person name="Wilson M."/>
            <person name="Piel J."/>
            <person name="Ashoor H."/>
            <person name="Bougouffa S."/>
            <person name="Bajic V.B."/>
            <person name="Ryu T."/>
            <person name="Ravasi T."/>
            <person name="Bayer T."/>
            <person name="Micklem G."/>
            <person name="Kim H."/>
            <person name="Bhak J."/>
            <person name="Lajeunesse T.C."/>
            <person name="Voolstra C.R."/>
        </authorList>
    </citation>
    <scope>NUCLEOTIDE SEQUENCE [LARGE SCALE GENOMIC DNA]</scope>
    <source>
        <strain evidence="2 3">CCMP2467</strain>
    </source>
</reference>
<dbReference type="EMBL" id="LSRX01000325">
    <property type="protein sequence ID" value="OLQ00515.1"/>
    <property type="molecule type" value="Genomic_DNA"/>
</dbReference>
<evidence type="ECO:0000313" key="3">
    <source>
        <dbReference type="Proteomes" id="UP000186817"/>
    </source>
</evidence>
<name>A0A1Q9DZB0_SYMMI</name>